<organism evidence="2">
    <name type="scientific">Streptomyces sp. SID7499</name>
    <dbReference type="NCBI Taxonomy" id="2706086"/>
    <lineage>
        <taxon>Bacteria</taxon>
        <taxon>Bacillati</taxon>
        <taxon>Actinomycetota</taxon>
        <taxon>Actinomycetes</taxon>
        <taxon>Kitasatosporales</taxon>
        <taxon>Streptomycetaceae</taxon>
        <taxon>Streptomyces</taxon>
    </lineage>
</organism>
<feature type="region of interest" description="Disordered" evidence="1">
    <location>
        <begin position="16"/>
        <end position="40"/>
    </location>
</feature>
<keyword evidence="2" id="KW-0689">Ribosomal protein</keyword>
<accession>A0A6G3XCH9</accession>
<evidence type="ECO:0000313" key="2">
    <source>
        <dbReference type="EMBL" id="NEE15508.1"/>
    </source>
</evidence>
<dbReference type="AlphaFoldDB" id="A0A6G3XCH9"/>
<reference evidence="2" key="1">
    <citation type="submission" date="2020-01" db="EMBL/GenBank/DDBJ databases">
        <title>Insect and environment-associated Actinomycetes.</title>
        <authorList>
            <person name="Currrie C."/>
            <person name="Chevrette M."/>
            <person name="Carlson C."/>
            <person name="Stubbendieck R."/>
            <person name="Wendt-Pienkowski E."/>
        </authorList>
    </citation>
    <scope>NUCLEOTIDE SEQUENCE</scope>
    <source>
        <strain evidence="2">SID7499</strain>
    </source>
</reference>
<name>A0A6G3XCH9_9ACTN</name>
<feature type="compositionally biased region" description="Basic and acidic residues" evidence="1">
    <location>
        <begin position="30"/>
        <end position="40"/>
    </location>
</feature>
<dbReference type="EMBL" id="JAAGMN010005626">
    <property type="protein sequence ID" value="NEE15508.1"/>
    <property type="molecule type" value="Genomic_DNA"/>
</dbReference>
<feature type="compositionally biased region" description="Low complexity" evidence="1">
    <location>
        <begin position="16"/>
        <end position="29"/>
    </location>
</feature>
<keyword evidence="2" id="KW-0687">Ribonucleoprotein</keyword>
<proteinExistence type="predicted"/>
<gene>
    <name evidence="2" type="ORF">G3M58_54730</name>
</gene>
<protein>
    <submittedName>
        <fullName evidence="2">30S ribosomal protein S3</fullName>
    </submittedName>
</protein>
<evidence type="ECO:0000256" key="1">
    <source>
        <dbReference type="SAM" id="MobiDB-lite"/>
    </source>
</evidence>
<sequence>TTEGGASVVIELTIQAPEETAPEGTTPEETAPKETETPEA</sequence>
<comment type="caution">
    <text evidence="2">The sequence shown here is derived from an EMBL/GenBank/DDBJ whole genome shotgun (WGS) entry which is preliminary data.</text>
</comment>
<feature type="non-terminal residue" evidence="2">
    <location>
        <position position="1"/>
    </location>
</feature>
<dbReference type="GO" id="GO:0005840">
    <property type="term" value="C:ribosome"/>
    <property type="evidence" value="ECO:0007669"/>
    <property type="project" value="UniProtKB-KW"/>
</dbReference>